<dbReference type="EMBL" id="GBRH01268657">
    <property type="protein sequence ID" value="JAD29238.1"/>
    <property type="molecule type" value="Transcribed_RNA"/>
</dbReference>
<accession>A0A0A8YV11</accession>
<proteinExistence type="predicted"/>
<protein>
    <submittedName>
        <fullName evidence="1">Uncharacterized protein</fullName>
    </submittedName>
</protein>
<reference evidence="1" key="2">
    <citation type="journal article" date="2015" name="Data Brief">
        <title>Shoot transcriptome of the giant reed, Arundo donax.</title>
        <authorList>
            <person name="Barrero R.A."/>
            <person name="Guerrero F.D."/>
            <person name="Moolhuijzen P."/>
            <person name="Goolsby J.A."/>
            <person name="Tidwell J."/>
            <person name="Bellgard S.E."/>
            <person name="Bellgard M.I."/>
        </authorList>
    </citation>
    <scope>NUCLEOTIDE SEQUENCE</scope>
    <source>
        <tissue evidence="1">Shoot tissue taken approximately 20 cm above the soil surface</tissue>
    </source>
</reference>
<name>A0A0A8YV11_ARUDO</name>
<organism evidence="1">
    <name type="scientific">Arundo donax</name>
    <name type="common">Giant reed</name>
    <name type="synonym">Donax arundinaceus</name>
    <dbReference type="NCBI Taxonomy" id="35708"/>
    <lineage>
        <taxon>Eukaryota</taxon>
        <taxon>Viridiplantae</taxon>
        <taxon>Streptophyta</taxon>
        <taxon>Embryophyta</taxon>
        <taxon>Tracheophyta</taxon>
        <taxon>Spermatophyta</taxon>
        <taxon>Magnoliopsida</taxon>
        <taxon>Liliopsida</taxon>
        <taxon>Poales</taxon>
        <taxon>Poaceae</taxon>
        <taxon>PACMAD clade</taxon>
        <taxon>Arundinoideae</taxon>
        <taxon>Arundineae</taxon>
        <taxon>Arundo</taxon>
    </lineage>
</organism>
<dbReference type="AlphaFoldDB" id="A0A0A8YV11"/>
<reference evidence="1" key="1">
    <citation type="submission" date="2014-09" db="EMBL/GenBank/DDBJ databases">
        <authorList>
            <person name="Magalhaes I.L.F."/>
            <person name="Oliveira U."/>
            <person name="Santos F.R."/>
            <person name="Vidigal T.H.D.A."/>
            <person name="Brescovit A.D."/>
            <person name="Santos A.J."/>
        </authorList>
    </citation>
    <scope>NUCLEOTIDE SEQUENCE</scope>
    <source>
        <tissue evidence="1">Shoot tissue taken approximately 20 cm above the soil surface</tissue>
    </source>
</reference>
<sequence length="22" mass="2461">MPCIRTVQLKDVLRGTLSHGHV</sequence>
<evidence type="ECO:0000313" key="1">
    <source>
        <dbReference type="EMBL" id="JAD29238.1"/>
    </source>
</evidence>